<feature type="chain" id="PRO_5047398878" evidence="1">
    <location>
        <begin position="22"/>
        <end position="162"/>
    </location>
</feature>
<proteinExistence type="predicted"/>
<protein>
    <submittedName>
        <fullName evidence="2">Uncharacterized protein</fullName>
    </submittedName>
</protein>
<reference evidence="2 3" key="1">
    <citation type="submission" date="2024-02" db="EMBL/GenBank/DDBJ databases">
        <title>Rubritalea halochordaticola NBRC 107102.</title>
        <authorList>
            <person name="Ichikawa N."/>
            <person name="Katano-Makiyama Y."/>
            <person name="Hidaka K."/>
        </authorList>
    </citation>
    <scope>NUCLEOTIDE SEQUENCE [LARGE SCALE GENOMIC DNA]</scope>
    <source>
        <strain evidence="2 3">NBRC 107102</strain>
    </source>
</reference>
<organism evidence="2 3">
    <name type="scientific">Rubritalea halochordaticola</name>
    <dbReference type="NCBI Taxonomy" id="714537"/>
    <lineage>
        <taxon>Bacteria</taxon>
        <taxon>Pseudomonadati</taxon>
        <taxon>Verrucomicrobiota</taxon>
        <taxon>Verrucomicrobiia</taxon>
        <taxon>Verrucomicrobiales</taxon>
        <taxon>Rubritaleaceae</taxon>
        <taxon>Rubritalea</taxon>
    </lineage>
</organism>
<accession>A0ABP9UZ28</accession>
<evidence type="ECO:0000313" key="2">
    <source>
        <dbReference type="EMBL" id="GAA5495701.1"/>
    </source>
</evidence>
<dbReference type="RefSeq" id="WP_346188455.1">
    <property type="nucleotide sequence ID" value="NZ_BAABRL010000005.1"/>
</dbReference>
<feature type="signal peptide" evidence="1">
    <location>
        <begin position="1"/>
        <end position="21"/>
    </location>
</feature>
<keyword evidence="1" id="KW-0732">Signal</keyword>
<dbReference type="Proteomes" id="UP001424741">
    <property type="component" value="Unassembled WGS sequence"/>
</dbReference>
<name>A0ABP9UZ28_9BACT</name>
<evidence type="ECO:0000313" key="3">
    <source>
        <dbReference type="Proteomes" id="UP001424741"/>
    </source>
</evidence>
<comment type="caution">
    <text evidence="2">The sequence shown here is derived from an EMBL/GenBank/DDBJ whole genome shotgun (WGS) entry which is preliminary data.</text>
</comment>
<evidence type="ECO:0000256" key="1">
    <source>
        <dbReference type="SAM" id="SignalP"/>
    </source>
</evidence>
<sequence>MKLKLLCCAIAVMALPMWATAEPETEAKTPAAKDADTVDGLANETMAKLNQLIVILESVKDEASADKAVKDIDQVGNDMLAISKRLSKLDKPSDQKKAELEKKFAAKVQEFGPRAGAAMMNMLEKEELAIKVGKAMEGVGEKMEQAGKVFEDYFGNGKTQEG</sequence>
<dbReference type="EMBL" id="BAABRL010000005">
    <property type="protein sequence ID" value="GAA5495701.1"/>
    <property type="molecule type" value="Genomic_DNA"/>
</dbReference>
<gene>
    <name evidence="2" type="ORF">Rhal01_01880</name>
</gene>
<keyword evidence="3" id="KW-1185">Reference proteome</keyword>